<evidence type="ECO:0000256" key="1">
    <source>
        <dbReference type="SAM" id="MobiDB-lite"/>
    </source>
</evidence>
<feature type="compositionally biased region" description="Basic and acidic residues" evidence="1">
    <location>
        <begin position="76"/>
        <end position="101"/>
    </location>
</feature>
<feature type="region of interest" description="Disordered" evidence="1">
    <location>
        <begin position="318"/>
        <end position="391"/>
    </location>
</feature>
<feature type="compositionally biased region" description="Low complexity" evidence="1">
    <location>
        <begin position="322"/>
        <end position="336"/>
    </location>
</feature>
<dbReference type="EMBL" id="JAEPRC010000025">
    <property type="protein sequence ID" value="KAG2214502.1"/>
    <property type="molecule type" value="Genomic_DNA"/>
</dbReference>
<feature type="compositionally biased region" description="Polar residues" evidence="1">
    <location>
        <begin position="1"/>
        <end position="10"/>
    </location>
</feature>
<keyword evidence="3" id="KW-1185">Reference proteome</keyword>
<gene>
    <name evidence="2" type="ORF">INT46_005121</name>
</gene>
<feature type="compositionally biased region" description="Polar residues" evidence="1">
    <location>
        <begin position="103"/>
        <end position="112"/>
    </location>
</feature>
<comment type="caution">
    <text evidence="2">The sequence shown here is derived from an EMBL/GenBank/DDBJ whole genome shotgun (WGS) entry which is preliminary data.</text>
</comment>
<feature type="compositionally biased region" description="Polar residues" evidence="1">
    <location>
        <begin position="337"/>
        <end position="362"/>
    </location>
</feature>
<sequence length="445" mass="49669">MNSLAQSQQDFFPKVQPRSSAERDNSLLLHSALKAASTDMAHKLLDYASLDKTDCEASCILIALANHEPFVSRPNKTNEPKLETKKPGQQDQEKINQEKSVVEQPTQRVTQANDKKSQPKNDPIMLLMAAAEVVNRQSNTEEKRKRHSYPSKYYHRKSDELIHQNKRMRTSPPTTPAPSYKPDTWRKNSSRSHNKTDHCGSTKVTANNSFSRQYHSMKQNPKIKQNALHTYITYMIYNDLAHGGGTNHNGKTNAITTPTLTNGVIEKTYQSNVFEPVNNTSSNNHNNLPSSSSSVSSTYYKQSKPRNEHLLHRSYAGDVVHSSPGSSSSLRSVSTSTDVNNHTQLTTSGTNDNKNTVSNLSSPWYPPPNHSPLNARSAIVPPPPPPQLRDERSILSRPLTAFLWDNSSKDDKSPISTPKKDMMILPPLPSKSSSSPNNFDRLPPV</sequence>
<feature type="compositionally biased region" description="Low complexity" evidence="1">
    <location>
        <begin position="278"/>
        <end position="297"/>
    </location>
</feature>
<dbReference type="Proteomes" id="UP000650833">
    <property type="component" value="Unassembled WGS sequence"/>
</dbReference>
<dbReference type="OrthoDB" id="2246292at2759"/>
<accession>A0A8H7RNX4</accession>
<feature type="region of interest" description="Disordered" evidence="1">
    <location>
        <begin position="275"/>
        <end position="305"/>
    </location>
</feature>
<feature type="region of interest" description="Disordered" evidence="1">
    <location>
        <begin position="71"/>
        <end position="121"/>
    </location>
</feature>
<evidence type="ECO:0000313" key="3">
    <source>
        <dbReference type="Proteomes" id="UP000650833"/>
    </source>
</evidence>
<reference evidence="2" key="1">
    <citation type="submission" date="2020-12" db="EMBL/GenBank/DDBJ databases">
        <title>Metabolic potential, ecology and presence of endohyphal bacteria is reflected in genomic diversity of Mucoromycotina.</title>
        <authorList>
            <person name="Muszewska A."/>
            <person name="Okrasinska A."/>
            <person name="Steczkiewicz K."/>
            <person name="Drgas O."/>
            <person name="Orlowska M."/>
            <person name="Perlinska-Lenart U."/>
            <person name="Aleksandrzak-Piekarczyk T."/>
            <person name="Szatraj K."/>
            <person name="Zielenkiewicz U."/>
            <person name="Pilsyk S."/>
            <person name="Malc E."/>
            <person name="Mieczkowski P."/>
            <person name="Kruszewska J.S."/>
            <person name="Biernat P."/>
            <person name="Pawlowska J."/>
        </authorList>
    </citation>
    <scope>NUCLEOTIDE SEQUENCE</scope>
    <source>
        <strain evidence="2">CBS 226.32</strain>
    </source>
</reference>
<name>A0A8H7RNX4_9FUNG</name>
<dbReference type="AlphaFoldDB" id="A0A8H7RNX4"/>
<organism evidence="2 3">
    <name type="scientific">Mucor plumbeus</name>
    <dbReference type="NCBI Taxonomy" id="97098"/>
    <lineage>
        <taxon>Eukaryota</taxon>
        <taxon>Fungi</taxon>
        <taxon>Fungi incertae sedis</taxon>
        <taxon>Mucoromycota</taxon>
        <taxon>Mucoromycotina</taxon>
        <taxon>Mucoromycetes</taxon>
        <taxon>Mucorales</taxon>
        <taxon>Mucorineae</taxon>
        <taxon>Mucoraceae</taxon>
        <taxon>Mucor</taxon>
    </lineage>
</organism>
<feature type="region of interest" description="Disordered" evidence="1">
    <location>
        <begin position="1"/>
        <end position="23"/>
    </location>
</feature>
<evidence type="ECO:0000313" key="2">
    <source>
        <dbReference type="EMBL" id="KAG2214502.1"/>
    </source>
</evidence>
<proteinExistence type="predicted"/>
<feature type="region of interest" description="Disordered" evidence="1">
    <location>
        <begin position="404"/>
        <end position="445"/>
    </location>
</feature>
<feature type="region of interest" description="Disordered" evidence="1">
    <location>
        <begin position="161"/>
        <end position="203"/>
    </location>
</feature>
<feature type="compositionally biased region" description="Basic and acidic residues" evidence="1">
    <location>
        <begin position="407"/>
        <end position="422"/>
    </location>
</feature>
<protein>
    <submittedName>
        <fullName evidence="2">Uncharacterized protein</fullName>
    </submittedName>
</protein>